<proteinExistence type="predicted"/>
<keyword evidence="3" id="KW-1185">Reference proteome</keyword>
<dbReference type="OrthoDB" id="2381286at2759"/>
<organism evidence="2 3">
    <name type="scientific">Bifiguratus adelaidae</name>
    <dbReference type="NCBI Taxonomy" id="1938954"/>
    <lineage>
        <taxon>Eukaryota</taxon>
        <taxon>Fungi</taxon>
        <taxon>Fungi incertae sedis</taxon>
        <taxon>Mucoromycota</taxon>
        <taxon>Mucoromycotina</taxon>
        <taxon>Endogonomycetes</taxon>
        <taxon>Endogonales</taxon>
        <taxon>Endogonales incertae sedis</taxon>
        <taxon>Bifiguratus</taxon>
    </lineage>
</organism>
<feature type="compositionally biased region" description="Polar residues" evidence="1">
    <location>
        <begin position="119"/>
        <end position="130"/>
    </location>
</feature>
<name>A0A261Y5X8_9FUNG</name>
<feature type="compositionally biased region" description="Pro residues" evidence="1">
    <location>
        <begin position="534"/>
        <end position="549"/>
    </location>
</feature>
<sequence length="744" mass="81720">METKKGKKLFGFKKRSEDAFAGVDRVEQARELERLRQVKEDEDLARQIQLIENEGETPRPPARSPPPTTDATPQLPPKPIPYHPVYLPANETGLHALVGASKPPQQEPARSAANRPPLTINTKSSPTKSSYHPLPPSPVNAHSQRYSLPSPSTPQAQNSHPPRLPIASPTTTLAQSSQSLPTITRMPEPALPIQMPEPYDGHPPPPPKRSSVSTFPFPQTAPNMYPPTNYDHEVNGPQSSQAFYGQGHMYAQSDGALVGMQKPNMDQEVSPVYAHPPFSMVHPVMGKEQTTEYPDDMHRPIYGRDSSSVESYSGAHGGGVVDVGDLSDPFSDEWQARDHDHSPGQESVRASKHVYQDQQPGSLNRSSSTLLSPEVLLQAKERLHRLQNPVSPAPSSAVIQAEGAVDYSGPPVPPHRRFVSEESDDYDEPVDHYAAHAQPSPLVNADISQDFHNMSLQSPAHEPRHGYQVHEETAVHQAFPSSYPSADPSFGPSPQSPYNQPQHSQMAAHQTAPTPQPQNVYPPPPKVIEVYPPLDMPTSPPPAPPPPPVHTHQMTDGLPYRGAQTPAIGEHGIMYPPTPLPFSRPQTAPAFGQQNGAINHPSATPSATDKSNGQLPPTLSEDKHIIVTSANDDGDVWIKVDPKDTGKTLAHRIYTIATFRTRKVVAMFDEKGRPVPIDKNVPLFKNWTDLANFKDGQRWRVLYGDGPEKSVVEKLFDVVDKEYQKTKRRQSTLPAGEVAEQKEA</sequence>
<comment type="caution">
    <text evidence="2">The sequence shown here is derived from an EMBL/GenBank/DDBJ whole genome shotgun (WGS) entry which is preliminary data.</text>
</comment>
<dbReference type="Proteomes" id="UP000242875">
    <property type="component" value="Unassembled WGS sequence"/>
</dbReference>
<dbReference type="EMBL" id="MVBO01000009">
    <property type="protein sequence ID" value="OZJ05884.1"/>
    <property type="molecule type" value="Genomic_DNA"/>
</dbReference>
<feature type="region of interest" description="Disordered" evidence="1">
    <location>
        <begin position="479"/>
        <end position="551"/>
    </location>
</feature>
<feature type="compositionally biased region" description="Basic and acidic residues" evidence="1">
    <location>
        <begin position="334"/>
        <end position="343"/>
    </location>
</feature>
<dbReference type="AlphaFoldDB" id="A0A261Y5X8"/>
<feature type="compositionally biased region" description="Polar residues" evidence="1">
    <location>
        <begin position="168"/>
        <end position="182"/>
    </location>
</feature>
<feature type="region of interest" description="Disordered" evidence="1">
    <location>
        <begin position="576"/>
        <end position="619"/>
    </location>
</feature>
<feature type="compositionally biased region" description="Polar residues" evidence="1">
    <location>
        <begin position="592"/>
        <end position="617"/>
    </location>
</feature>
<protein>
    <submittedName>
        <fullName evidence="2">Uncharacterized protein</fullName>
    </submittedName>
</protein>
<feature type="compositionally biased region" description="Polar residues" evidence="1">
    <location>
        <begin position="356"/>
        <end position="368"/>
    </location>
</feature>
<feature type="compositionally biased region" description="Polar residues" evidence="1">
    <location>
        <begin position="140"/>
        <end position="160"/>
    </location>
</feature>
<accession>A0A261Y5X8</accession>
<feature type="region of interest" description="Disordered" evidence="1">
    <location>
        <begin position="40"/>
        <end position="242"/>
    </location>
</feature>
<feature type="compositionally biased region" description="Polar residues" evidence="1">
    <location>
        <begin position="210"/>
        <end position="222"/>
    </location>
</feature>
<gene>
    <name evidence="2" type="ORF">BZG36_00911</name>
</gene>
<evidence type="ECO:0000256" key="1">
    <source>
        <dbReference type="SAM" id="MobiDB-lite"/>
    </source>
</evidence>
<reference evidence="2 3" key="1">
    <citation type="journal article" date="2017" name="Mycologia">
        <title>Bifiguratus adelaidae, gen. et sp. nov., a new member of Mucoromycotina in endophytic and soil-dwelling habitats.</title>
        <authorList>
            <person name="Torres-Cruz T.J."/>
            <person name="Billingsley Tobias T.L."/>
            <person name="Almatruk M."/>
            <person name="Hesse C."/>
            <person name="Kuske C.R."/>
            <person name="Desiro A."/>
            <person name="Benucci G.M."/>
            <person name="Bonito G."/>
            <person name="Stajich J.E."/>
            <person name="Dunlap C."/>
            <person name="Arnold A.E."/>
            <person name="Porras-Alfaro A."/>
        </authorList>
    </citation>
    <scope>NUCLEOTIDE SEQUENCE [LARGE SCALE GENOMIC DNA]</scope>
    <source>
        <strain evidence="2 3">AZ0501</strain>
    </source>
</reference>
<feature type="region of interest" description="Disordered" evidence="1">
    <location>
        <begin position="302"/>
        <end position="368"/>
    </location>
</feature>
<feature type="compositionally biased region" description="Pro residues" evidence="1">
    <location>
        <begin position="58"/>
        <end position="82"/>
    </location>
</feature>
<feature type="compositionally biased region" description="Polar residues" evidence="1">
    <location>
        <begin position="492"/>
        <end position="512"/>
    </location>
</feature>
<feature type="region of interest" description="Disordered" evidence="1">
    <location>
        <begin position="404"/>
        <end position="427"/>
    </location>
</feature>
<evidence type="ECO:0000313" key="3">
    <source>
        <dbReference type="Proteomes" id="UP000242875"/>
    </source>
</evidence>
<evidence type="ECO:0000313" key="2">
    <source>
        <dbReference type="EMBL" id="OZJ05884.1"/>
    </source>
</evidence>
<feature type="compositionally biased region" description="Pro residues" evidence="1">
    <location>
        <begin position="514"/>
        <end position="526"/>
    </location>
</feature>